<reference evidence="7" key="1">
    <citation type="journal article" date="2019" name="Science">
        <title>Mutation of a bHLH transcription factor allowed almond domestication.</title>
        <authorList>
            <person name="Sanchez-Perez R."/>
            <person name="Pavan S."/>
            <person name="Mazzeo R."/>
            <person name="Moldovan C."/>
            <person name="Aiese Cigliano R."/>
            <person name="Del Cueto J."/>
            <person name="Ricciardi F."/>
            <person name="Lotti C."/>
            <person name="Ricciardi L."/>
            <person name="Dicenta F."/>
            <person name="Lopez-Marques R.L."/>
            <person name="Lindberg Moller B."/>
        </authorList>
    </citation>
    <scope>NUCLEOTIDE SEQUENCE</scope>
</reference>
<dbReference type="EMBL" id="AP019299">
    <property type="protein sequence ID" value="BBG99866.1"/>
    <property type="molecule type" value="Genomic_DNA"/>
</dbReference>
<evidence type="ECO:0000256" key="2">
    <source>
        <dbReference type="ARBA" id="ARBA00008834"/>
    </source>
</evidence>
<keyword evidence="7" id="KW-0456">Lyase</keyword>
<evidence type="ECO:0000256" key="3">
    <source>
        <dbReference type="ARBA" id="ARBA00022512"/>
    </source>
</evidence>
<dbReference type="InterPro" id="IPR012334">
    <property type="entry name" value="Pectin_lyas_fold"/>
</dbReference>
<proteinExistence type="inferred from homology"/>
<keyword evidence="5 6" id="KW-0326">Glycosidase</keyword>
<keyword evidence="3" id="KW-0134">Cell wall</keyword>
<evidence type="ECO:0000313" key="7">
    <source>
        <dbReference type="EMBL" id="BBG99866.1"/>
    </source>
</evidence>
<keyword evidence="3" id="KW-0964">Secreted</keyword>
<accession>A0A4Y1R7E2</accession>
<evidence type="ECO:0000256" key="1">
    <source>
        <dbReference type="ARBA" id="ARBA00004191"/>
    </source>
</evidence>
<name>A0A4Y1R7E2_PRUDU</name>
<dbReference type="Gene3D" id="2.160.20.10">
    <property type="entry name" value="Single-stranded right-handed beta-helix, Pectin lyase-like"/>
    <property type="match status" value="1"/>
</dbReference>
<evidence type="ECO:0000256" key="4">
    <source>
        <dbReference type="ARBA" id="ARBA00022801"/>
    </source>
</evidence>
<protein>
    <submittedName>
        <fullName evidence="7">Pectin lyase-like superfamily protein</fullName>
    </submittedName>
</protein>
<organism evidence="7">
    <name type="scientific">Prunus dulcis</name>
    <name type="common">Almond</name>
    <name type="synonym">Amygdalus dulcis</name>
    <dbReference type="NCBI Taxonomy" id="3755"/>
    <lineage>
        <taxon>Eukaryota</taxon>
        <taxon>Viridiplantae</taxon>
        <taxon>Streptophyta</taxon>
        <taxon>Embryophyta</taxon>
        <taxon>Tracheophyta</taxon>
        <taxon>Spermatophyta</taxon>
        <taxon>Magnoliopsida</taxon>
        <taxon>eudicotyledons</taxon>
        <taxon>Gunneridae</taxon>
        <taxon>Pentapetalae</taxon>
        <taxon>rosids</taxon>
        <taxon>fabids</taxon>
        <taxon>Rosales</taxon>
        <taxon>Rosaceae</taxon>
        <taxon>Amygdaloideae</taxon>
        <taxon>Amygdaleae</taxon>
        <taxon>Prunus</taxon>
    </lineage>
</organism>
<dbReference type="PANTHER" id="PTHR31339">
    <property type="entry name" value="PECTIN LYASE-RELATED"/>
    <property type="match status" value="1"/>
</dbReference>
<dbReference type="InterPro" id="IPR000743">
    <property type="entry name" value="Glyco_hydro_28"/>
</dbReference>
<sequence>MKNSFCSYHPNLFHDESEWPLFPVLPSYGRGRDAPGGRFSSLIFGTNLTDVVITGNNGTIDGQGTSWWKKYKAGQLNETRPYMIENMYSNQIQISNLTLVNSPSWFVHPIYSSNITIQGLTILAPIDSPNTDGIDPVKSGWDQYGIKVGIPTEHLVIRRLTCISPDSATIALGSEMSGGIRDVRAEDITALSTQSSVRIKTAQGRGGYVKDIFVRRMTLKTMKYVFWMTGSYGSHPDPGFDPKALPLIQNINYKQVEAENVTYSARLEGIPTDPLREFAFLM</sequence>
<keyword evidence="4 6" id="KW-0378">Hydrolase</keyword>
<dbReference type="GO" id="GO:0016829">
    <property type="term" value="F:lyase activity"/>
    <property type="evidence" value="ECO:0007669"/>
    <property type="project" value="UniProtKB-KW"/>
</dbReference>
<comment type="subcellular location">
    <subcellularLocation>
        <location evidence="1">Secreted</location>
        <location evidence="1">Cell wall</location>
    </subcellularLocation>
</comment>
<dbReference type="Pfam" id="PF00295">
    <property type="entry name" value="Glyco_hydro_28"/>
    <property type="match status" value="1"/>
</dbReference>
<dbReference type="InterPro" id="IPR011050">
    <property type="entry name" value="Pectin_lyase_fold/virulence"/>
</dbReference>
<evidence type="ECO:0000256" key="6">
    <source>
        <dbReference type="RuleBase" id="RU361169"/>
    </source>
</evidence>
<dbReference type="PANTHER" id="PTHR31339:SF12">
    <property type="entry name" value="ENDO-POLYGALACTURONASE-LIKE PROTEIN"/>
    <property type="match status" value="1"/>
</dbReference>
<dbReference type="InterPro" id="IPR051801">
    <property type="entry name" value="GH28_Enzymes"/>
</dbReference>
<comment type="similarity">
    <text evidence="2 6">Belongs to the glycosyl hydrolase 28 family.</text>
</comment>
<dbReference type="GO" id="GO:0004650">
    <property type="term" value="F:polygalacturonase activity"/>
    <property type="evidence" value="ECO:0007669"/>
    <property type="project" value="InterPro"/>
</dbReference>
<dbReference type="SUPFAM" id="SSF51126">
    <property type="entry name" value="Pectin lyase-like"/>
    <property type="match status" value="1"/>
</dbReference>
<evidence type="ECO:0000256" key="5">
    <source>
        <dbReference type="ARBA" id="ARBA00023295"/>
    </source>
</evidence>
<dbReference type="AlphaFoldDB" id="A0A4Y1R7E2"/>
<dbReference type="GO" id="GO:0005975">
    <property type="term" value="P:carbohydrate metabolic process"/>
    <property type="evidence" value="ECO:0007669"/>
    <property type="project" value="InterPro"/>
</dbReference>
<gene>
    <name evidence="7" type="ORF">Prudu_009699</name>
</gene>